<keyword evidence="6" id="KW-0547">Nucleotide-binding</keyword>
<comment type="similarity">
    <text evidence="9">Belongs to the MntA antitoxin family.</text>
</comment>
<dbReference type="InterPro" id="IPR052038">
    <property type="entry name" value="Type-VII_TA_antitoxin"/>
</dbReference>
<reference evidence="11 12" key="1">
    <citation type="journal article" date="2016" name="Nat. Commun.">
        <title>Thousands of microbial genomes shed light on interconnected biogeochemical processes in an aquifer system.</title>
        <authorList>
            <person name="Anantharaman K."/>
            <person name="Brown C.T."/>
            <person name="Hug L.A."/>
            <person name="Sharon I."/>
            <person name="Castelle C.J."/>
            <person name="Probst A.J."/>
            <person name="Thomas B.C."/>
            <person name="Singh A."/>
            <person name="Wilkins M.J."/>
            <person name="Karaoz U."/>
            <person name="Brodie E.L."/>
            <person name="Williams K.H."/>
            <person name="Hubbard S.S."/>
            <person name="Banfield J.F."/>
        </authorList>
    </citation>
    <scope>NUCLEOTIDE SEQUENCE [LARGE SCALE GENOMIC DNA]</scope>
</reference>
<proteinExistence type="inferred from homology"/>
<accession>A0A1G2DZS7</accession>
<dbReference type="Gene3D" id="3.30.460.10">
    <property type="entry name" value="Beta Polymerase, domain 2"/>
    <property type="match status" value="1"/>
</dbReference>
<evidence type="ECO:0000256" key="6">
    <source>
        <dbReference type="ARBA" id="ARBA00022741"/>
    </source>
</evidence>
<evidence type="ECO:0000256" key="9">
    <source>
        <dbReference type="ARBA" id="ARBA00038276"/>
    </source>
</evidence>
<keyword evidence="5" id="KW-0479">Metal-binding</keyword>
<evidence type="ECO:0000256" key="8">
    <source>
        <dbReference type="ARBA" id="ARBA00022842"/>
    </source>
</evidence>
<name>A0A1G2DZS7_9BACT</name>
<dbReference type="InterPro" id="IPR002934">
    <property type="entry name" value="Polymerase_NTP_transf_dom"/>
</dbReference>
<dbReference type="Proteomes" id="UP000178893">
    <property type="component" value="Unassembled WGS sequence"/>
</dbReference>
<comment type="cofactor">
    <cofactor evidence="1">
        <name>Mg(2+)</name>
        <dbReference type="ChEBI" id="CHEBI:18420"/>
    </cofactor>
</comment>
<comment type="caution">
    <text evidence="11">The sequence shown here is derived from an EMBL/GenBank/DDBJ whole genome shotgun (WGS) entry which is preliminary data.</text>
</comment>
<keyword evidence="7" id="KW-0067">ATP-binding</keyword>
<evidence type="ECO:0000256" key="3">
    <source>
        <dbReference type="ARBA" id="ARBA00022679"/>
    </source>
</evidence>
<evidence type="ECO:0000256" key="1">
    <source>
        <dbReference type="ARBA" id="ARBA00001946"/>
    </source>
</evidence>
<dbReference type="GO" id="GO:0046872">
    <property type="term" value="F:metal ion binding"/>
    <property type="evidence" value="ECO:0007669"/>
    <property type="project" value="UniProtKB-KW"/>
</dbReference>
<dbReference type="PANTHER" id="PTHR33571:SF14">
    <property type="entry name" value="PROTEIN ADENYLYLTRANSFERASE MJ0435-RELATED"/>
    <property type="match status" value="1"/>
</dbReference>
<keyword evidence="8" id="KW-0460">Magnesium</keyword>
<feature type="domain" description="Polymerase nucleotidyl transferase" evidence="10">
    <location>
        <begin position="11"/>
        <end position="93"/>
    </location>
</feature>
<organism evidence="11 12">
    <name type="scientific">Candidatus Nealsonbacteria bacterium RBG_13_37_56</name>
    <dbReference type="NCBI Taxonomy" id="1801661"/>
    <lineage>
        <taxon>Bacteria</taxon>
        <taxon>Candidatus Nealsoniibacteriota</taxon>
    </lineage>
</organism>
<dbReference type="PANTHER" id="PTHR33571">
    <property type="entry name" value="SSL8005 PROTEIN"/>
    <property type="match status" value="1"/>
</dbReference>
<dbReference type="GO" id="GO:0016779">
    <property type="term" value="F:nucleotidyltransferase activity"/>
    <property type="evidence" value="ECO:0007669"/>
    <property type="project" value="UniProtKB-KW"/>
</dbReference>
<evidence type="ECO:0000256" key="5">
    <source>
        <dbReference type="ARBA" id="ARBA00022723"/>
    </source>
</evidence>
<keyword evidence="4" id="KW-0548">Nucleotidyltransferase</keyword>
<sequence>MNKDILKIKNKIIKTLKLYDIKRAAVFGSVARGEAKKNSDIDILVEFKNNDKTLFDLVGLKMDLEKMLKKRVDVLTYNSLHPLLRDAILEEQRAIL</sequence>
<dbReference type="Pfam" id="PF01909">
    <property type="entry name" value="NTP_transf_2"/>
    <property type="match status" value="1"/>
</dbReference>
<evidence type="ECO:0000256" key="2">
    <source>
        <dbReference type="ARBA" id="ARBA00022649"/>
    </source>
</evidence>
<evidence type="ECO:0000313" key="11">
    <source>
        <dbReference type="EMBL" id="OGZ18428.1"/>
    </source>
</evidence>
<dbReference type="EMBL" id="MHLW01000001">
    <property type="protein sequence ID" value="OGZ18428.1"/>
    <property type="molecule type" value="Genomic_DNA"/>
</dbReference>
<evidence type="ECO:0000256" key="7">
    <source>
        <dbReference type="ARBA" id="ARBA00022840"/>
    </source>
</evidence>
<protein>
    <recommendedName>
        <fullName evidence="10">Polymerase nucleotidyl transferase domain-containing protein</fullName>
    </recommendedName>
</protein>
<evidence type="ECO:0000256" key="4">
    <source>
        <dbReference type="ARBA" id="ARBA00022695"/>
    </source>
</evidence>
<gene>
    <name evidence="11" type="ORF">A2V72_01185</name>
</gene>
<evidence type="ECO:0000313" key="12">
    <source>
        <dbReference type="Proteomes" id="UP000178893"/>
    </source>
</evidence>
<dbReference type="CDD" id="cd05403">
    <property type="entry name" value="NT_KNTase_like"/>
    <property type="match status" value="1"/>
</dbReference>
<dbReference type="InterPro" id="IPR043519">
    <property type="entry name" value="NT_sf"/>
</dbReference>
<dbReference type="GO" id="GO:0005524">
    <property type="term" value="F:ATP binding"/>
    <property type="evidence" value="ECO:0007669"/>
    <property type="project" value="UniProtKB-KW"/>
</dbReference>
<dbReference type="SUPFAM" id="SSF81301">
    <property type="entry name" value="Nucleotidyltransferase"/>
    <property type="match status" value="1"/>
</dbReference>
<evidence type="ECO:0000259" key="10">
    <source>
        <dbReference type="Pfam" id="PF01909"/>
    </source>
</evidence>
<keyword evidence="3" id="KW-0808">Transferase</keyword>
<dbReference type="AlphaFoldDB" id="A0A1G2DZS7"/>
<keyword evidence="2" id="KW-1277">Toxin-antitoxin system</keyword>